<dbReference type="PANTHER" id="PTHR10457">
    <property type="entry name" value="MEVALONATE KINASE/GALACTOKINASE"/>
    <property type="match status" value="1"/>
</dbReference>
<proteinExistence type="predicted"/>
<evidence type="ECO:0000313" key="4">
    <source>
        <dbReference type="EMBL" id="SIM43547.1"/>
    </source>
</evidence>
<reference evidence="4 5" key="1">
    <citation type="submission" date="2016-04" db="EMBL/GenBank/DDBJ databases">
        <authorList>
            <person name="Evans L.H."/>
            <person name="Alamgir A."/>
            <person name="Owens N."/>
            <person name="Weber N.D."/>
            <person name="Virtaneva K."/>
            <person name="Barbian K."/>
            <person name="Babar A."/>
            <person name="Rosenke K."/>
        </authorList>
    </citation>
    <scope>NUCLEOTIDE SEQUENCE [LARGE SCALE GENOMIC DNA]</scope>
    <source>
        <strain evidence="5">S5(T) (JCM 30642 \VKM B-2941)</strain>
    </source>
</reference>
<dbReference type="InterPro" id="IPR036554">
    <property type="entry name" value="GHMP_kinase_C_sf"/>
</dbReference>
<organism evidence="4 5">
    <name type="scientific">Cuniculiplasma divulgatum</name>
    <dbReference type="NCBI Taxonomy" id="1673428"/>
    <lineage>
        <taxon>Archaea</taxon>
        <taxon>Methanobacteriati</taxon>
        <taxon>Thermoplasmatota</taxon>
        <taxon>Thermoplasmata</taxon>
        <taxon>Thermoplasmatales</taxon>
        <taxon>Cuniculiplasmataceae</taxon>
        <taxon>Cuniculiplasma</taxon>
    </lineage>
</organism>
<dbReference type="GO" id="GO:0005524">
    <property type="term" value="F:ATP binding"/>
    <property type="evidence" value="ECO:0007669"/>
    <property type="project" value="UniProtKB-KW"/>
</dbReference>
<keyword evidence="1" id="KW-0547">Nucleotide-binding</keyword>
<dbReference type="PRINTS" id="PR00960">
    <property type="entry name" value="LMBPPROTEIN"/>
</dbReference>
<protein>
    <submittedName>
        <fullName evidence="4">D-glycero-alpha-D-manno-heptose-7-phosphate kinase</fullName>
    </submittedName>
</protein>
<dbReference type="Pfam" id="PF00288">
    <property type="entry name" value="GHMP_kinases_N"/>
    <property type="match status" value="1"/>
</dbReference>
<dbReference type="GO" id="GO:0004335">
    <property type="term" value="F:galactokinase activity"/>
    <property type="evidence" value="ECO:0007669"/>
    <property type="project" value="TreeGrafter"/>
</dbReference>
<evidence type="ECO:0000256" key="2">
    <source>
        <dbReference type="ARBA" id="ARBA00022840"/>
    </source>
</evidence>
<evidence type="ECO:0000313" key="5">
    <source>
        <dbReference type="Proteomes" id="UP000195607"/>
    </source>
</evidence>
<dbReference type="InterPro" id="IPR001174">
    <property type="entry name" value="HddA/FKP"/>
</dbReference>
<dbReference type="GO" id="GO:0006012">
    <property type="term" value="P:galactose metabolic process"/>
    <property type="evidence" value="ECO:0007669"/>
    <property type="project" value="TreeGrafter"/>
</dbReference>
<name>A0A1N5T673_9ARCH</name>
<dbReference type="RefSeq" id="WP_148689560.1">
    <property type="nucleotide sequence ID" value="NZ_LT671858.1"/>
</dbReference>
<sequence>MKRLVSYSPLRVSFLGGGTDISPFLEQHGSRVFNTTIDHGVQVIYTPDSYPLEVSSRDFLKTVIMGNEHGKNFQNKILDLLSDYGIKSGKIYINGEVPPGSGLASSSAMVTALMRIILEIRNEYEDPMQLARISYEKERNFFGITLGIQDPYAISLGGFKYMESDGSKINVKKYERNEFLEGIGDGMLICYTGGTRESSEVLKNQVEKSSQNDSGTIEKLQKISDLTAKLVKSVQEKDYSTFTELINEGWNVKKTLSEKVTSSAVNNIITTALKNGADCARLLGGGNQGFVLAIGKPDRLWEMQRSLMGLSDFVVRVKPTTRGTFITNEEQ</sequence>
<dbReference type="EMBL" id="LT671858">
    <property type="protein sequence ID" value="SIM43547.1"/>
    <property type="molecule type" value="Genomic_DNA"/>
</dbReference>
<evidence type="ECO:0000259" key="3">
    <source>
        <dbReference type="Pfam" id="PF00288"/>
    </source>
</evidence>
<dbReference type="InterPro" id="IPR006204">
    <property type="entry name" value="GHMP_kinase_N_dom"/>
</dbReference>
<accession>A0A1N5T673</accession>
<dbReference type="GO" id="GO:0005829">
    <property type="term" value="C:cytosol"/>
    <property type="evidence" value="ECO:0007669"/>
    <property type="project" value="TreeGrafter"/>
</dbReference>
<dbReference type="GeneID" id="41587768"/>
<dbReference type="InterPro" id="IPR014606">
    <property type="entry name" value="Heptose_7-P_kinase"/>
</dbReference>
<dbReference type="InterPro" id="IPR020568">
    <property type="entry name" value="Ribosomal_Su5_D2-typ_SF"/>
</dbReference>
<dbReference type="PANTHER" id="PTHR10457:SF7">
    <property type="entry name" value="GALACTOKINASE-RELATED"/>
    <property type="match status" value="1"/>
</dbReference>
<keyword evidence="2" id="KW-0067">ATP-binding</keyword>
<keyword evidence="4" id="KW-0808">Transferase</keyword>
<gene>
    <name evidence="4" type="ORF">CSP5_0466</name>
</gene>
<dbReference type="Proteomes" id="UP000195607">
    <property type="component" value="Chromosome I"/>
</dbReference>
<keyword evidence="4" id="KW-0418">Kinase</keyword>
<dbReference type="PIRSF" id="PIRSF036406">
    <property type="entry name" value="Hept_kin"/>
    <property type="match status" value="1"/>
</dbReference>
<feature type="domain" description="GHMP kinase N-terminal" evidence="3">
    <location>
        <begin position="77"/>
        <end position="158"/>
    </location>
</feature>
<dbReference type="Gene3D" id="3.30.230.120">
    <property type="match status" value="1"/>
</dbReference>
<dbReference type="SUPFAM" id="SSF54211">
    <property type="entry name" value="Ribosomal protein S5 domain 2-like"/>
    <property type="match status" value="1"/>
</dbReference>
<dbReference type="SUPFAM" id="SSF55060">
    <property type="entry name" value="GHMP Kinase, C-terminal domain"/>
    <property type="match status" value="1"/>
</dbReference>
<evidence type="ECO:0000256" key="1">
    <source>
        <dbReference type="ARBA" id="ARBA00022741"/>
    </source>
</evidence>
<dbReference type="AlphaFoldDB" id="A0A1N5T673"/>